<proteinExistence type="predicted"/>
<reference evidence="4 5" key="1">
    <citation type="submission" date="2022-10" db="EMBL/GenBank/DDBJ databases">
        <title>Luteolibacter arcticus strain CCTCC AB 2014275, whole genome shotgun sequencing project.</title>
        <authorList>
            <person name="Zhao G."/>
            <person name="Shen L."/>
        </authorList>
    </citation>
    <scope>NUCLEOTIDE SEQUENCE [LARGE SCALE GENOMIC DNA]</scope>
    <source>
        <strain evidence="4 5">CCTCC AB 2014275</strain>
    </source>
</reference>
<evidence type="ECO:0000313" key="4">
    <source>
        <dbReference type="EMBL" id="MCW1922163.1"/>
    </source>
</evidence>
<dbReference type="InterPro" id="IPR029052">
    <property type="entry name" value="Metallo-depent_PP-like"/>
</dbReference>
<dbReference type="PANTHER" id="PTHR31302:SF0">
    <property type="entry name" value="TRANSMEMBRANE PROTEIN WITH METALLOPHOSPHOESTERASE DOMAIN"/>
    <property type="match status" value="1"/>
</dbReference>
<feature type="domain" description="Calcineurin-like phosphoesterase" evidence="2">
    <location>
        <begin position="6"/>
        <end position="236"/>
    </location>
</feature>
<dbReference type="PANTHER" id="PTHR31302">
    <property type="entry name" value="TRANSMEMBRANE PROTEIN WITH METALLOPHOSPHOESTERASE DOMAIN-RELATED"/>
    <property type="match status" value="1"/>
</dbReference>
<evidence type="ECO:0000259" key="3">
    <source>
        <dbReference type="Pfam" id="PF24406"/>
    </source>
</evidence>
<dbReference type="InterPro" id="IPR004843">
    <property type="entry name" value="Calcineurin-like_PHP"/>
</dbReference>
<keyword evidence="5" id="KW-1185">Reference proteome</keyword>
<accession>A0ABT3GEW3</accession>
<name>A0ABT3GEW3_9BACT</name>
<dbReference type="SUPFAM" id="SSF56300">
    <property type="entry name" value="Metallo-dependent phosphatases"/>
    <property type="match status" value="1"/>
</dbReference>
<evidence type="ECO:0000313" key="5">
    <source>
        <dbReference type="Proteomes" id="UP001320876"/>
    </source>
</evidence>
<dbReference type="EMBL" id="JAPDDT010000002">
    <property type="protein sequence ID" value="MCW1922163.1"/>
    <property type="molecule type" value="Genomic_DNA"/>
</dbReference>
<dbReference type="InterPro" id="IPR057123">
    <property type="entry name" value="STAND_NTPase4_dom"/>
</dbReference>
<gene>
    <name evidence="4" type="ORF">OKA05_06340</name>
</gene>
<evidence type="ECO:0000259" key="2">
    <source>
        <dbReference type="Pfam" id="PF00149"/>
    </source>
</evidence>
<evidence type="ECO:0000256" key="1">
    <source>
        <dbReference type="SAM" id="MobiDB-lite"/>
    </source>
</evidence>
<dbReference type="Gene3D" id="3.60.21.10">
    <property type="match status" value="1"/>
</dbReference>
<sequence length="1019" mass="116084">MKYLGLLHLSDIHCGRANDQLAKAMACVPGILKDPEMAEIEKIVVLLTGDLTFSGSKKEFGEVAVMLKKLRAELGDKYWTTVMVPGNHDCDFSKPQTVRNMVLRQIPSESEPIFQEDLVTTCTAVQDEFFAFMNEFCENAPINDKLRLYWEIRLNDGDVAVTLDCYNTSWTSQLHEKPGTLAFPRSLLKKLGDGKNVDLRVGLLHHPTNWITPMRRRALDSHLERTCDIVVSGHEHLVKASSIQDFSGHITNHIQAGVFHEGPGDTPGEFSLIQVDIEERKFRVIKCRSVSSRDYTEIARPVDIFRPFRRDRSRIAHGYQISPDFEAFISNPGVEFTHPSGRQITLEDIFVMPDFRSVSKASEEDSITFLPGERLHQFIDDNKLVFVSGGELAGKTSVAKKVFVGSLQSGALPIWINGSEITNNTASDVSKLIKNGINRCYLNAEFDEFVQSENSELKVLIIEDFNKSKINLKAKNDLLQELEKNFSSIIVFADPSLSLRELTLTDLELDFRQRYEQIEICEFGPSRRRALAEKWLLLGNEKTISSDQLRQKVEEAEQVFKLLRGDSYFPSLPFFLLSILQIKDSSALRDGVGKYGYHYESLINDALLNSFGKVSEDDRRNYLSLFAYQLFTNKSESLSDQEWELLHRNFQTTYKKSVSKSEIEKIVLGSKLVIQIEGVWKFRYPYVYYFFVARYFRDRLHDGRILEIVESLSSNFHTELATNIWMFLVHQSKNPILLGILIKRAKSLLPQYPEAEMDNDLRFFSKIGQKPDELEAYVIDTPQEKRERLRDDDRNEAINGDGEKSTSIPETDSIFKEIDASLKTVQVLGQMLKNFSYEGDTKIDLVRQGSLLCFRLLGFLLSALEKQHNEFIDFIAKKLAKLNSGTQSYEEARQEVTRNVVRIARMNILGIFRFAAVALGSKDEEEVYDEFTKEVKSNAGDLLAMAIKLESAKLPINEISKLAAKLKNNYIAESTLKLLVIHHCYVFEPKISDLQAVCDSLGLKAKSLETKRTLKALQG</sequence>
<dbReference type="InterPro" id="IPR051158">
    <property type="entry name" value="Metallophosphoesterase_sf"/>
</dbReference>
<feature type="domain" description="STAND NTPase 4 small alpha/beta" evidence="3">
    <location>
        <begin position="637"/>
        <end position="692"/>
    </location>
</feature>
<comment type="caution">
    <text evidence="4">The sequence shown here is derived from an EMBL/GenBank/DDBJ whole genome shotgun (WGS) entry which is preliminary data.</text>
</comment>
<organism evidence="4 5">
    <name type="scientific">Luteolibacter arcticus</name>
    <dbReference type="NCBI Taxonomy" id="1581411"/>
    <lineage>
        <taxon>Bacteria</taxon>
        <taxon>Pseudomonadati</taxon>
        <taxon>Verrucomicrobiota</taxon>
        <taxon>Verrucomicrobiia</taxon>
        <taxon>Verrucomicrobiales</taxon>
        <taxon>Verrucomicrobiaceae</taxon>
        <taxon>Luteolibacter</taxon>
    </lineage>
</organism>
<dbReference type="Pfam" id="PF00149">
    <property type="entry name" value="Metallophos"/>
    <property type="match status" value="1"/>
</dbReference>
<feature type="compositionally biased region" description="Basic and acidic residues" evidence="1">
    <location>
        <begin position="788"/>
        <end position="804"/>
    </location>
</feature>
<protein>
    <submittedName>
        <fullName evidence="4">Metallophosphoesterase</fullName>
    </submittedName>
</protein>
<dbReference type="RefSeq" id="WP_264486273.1">
    <property type="nucleotide sequence ID" value="NZ_JAPDDT010000002.1"/>
</dbReference>
<dbReference type="Pfam" id="PF24406">
    <property type="entry name" value="nSTAND_NTPase4"/>
    <property type="match status" value="1"/>
</dbReference>
<feature type="region of interest" description="Disordered" evidence="1">
    <location>
        <begin position="788"/>
        <end position="808"/>
    </location>
</feature>
<dbReference type="Proteomes" id="UP001320876">
    <property type="component" value="Unassembled WGS sequence"/>
</dbReference>